<gene>
    <name evidence="2" type="ORF">CSOJ01_09737</name>
</gene>
<dbReference type="Proteomes" id="UP000652219">
    <property type="component" value="Unassembled WGS sequence"/>
</dbReference>
<organism evidence="2 3">
    <name type="scientific">Colletotrichum sojae</name>
    <dbReference type="NCBI Taxonomy" id="2175907"/>
    <lineage>
        <taxon>Eukaryota</taxon>
        <taxon>Fungi</taxon>
        <taxon>Dikarya</taxon>
        <taxon>Ascomycota</taxon>
        <taxon>Pezizomycotina</taxon>
        <taxon>Sordariomycetes</taxon>
        <taxon>Hypocreomycetidae</taxon>
        <taxon>Glomerellales</taxon>
        <taxon>Glomerellaceae</taxon>
        <taxon>Colletotrichum</taxon>
        <taxon>Colletotrichum orchidearum species complex</taxon>
    </lineage>
</organism>
<feature type="region of interest" description="Disordered" evidence="1">
    <location>
        <begin position="274"/>
        <end position="315"/>
    </location>
</feature>
<evidence type="ECO:0000313" key="3">
    <source>
        <dbReference type="Proteomes" id="UP000652219"/>
    </source>
</evidence>
<accession>A0A8H6J270</accession>
<keyword evidence="3" id="KW-1185">Reference proteome</keyword>
<feature type="region of interest" description="Disordered" evidence="1">
    <location>
        <begin position="1"/>
        <end position="139"/>
    </location>
</feature>
<name>A0A8H6J270_9PEZI</name>
<feature type="compositionally biased region" description="Pro residues" evidence="1">
    <location>
        <begin position="464"/>
        <end position="474"/>
    </location>
</feature>
<proteinExistence type="predicted"/>
<feature type="region of interest" description="Disordered" evidence="1">
    <location>
        <begin position="460"/>
        <end position="485"/>
    </location>
</feature>
<dbReference type="EMBL" id="WIGN01000191">
    <property type="protein sequence ID" value="KAF6805104.1"/>
    <property type="molecule type" value="Genomic_DNA"/>
</dbReference>
<feature type="compositionally biased region" description="Polar residues" evidence="1">
    <location>
        <begin position="174"/>
        <end position="185"/>
    </location>
</feature>
<feature type="compositionally biased region" description="Polar residues" evidence="1">
    <location>
        <begin position="426"/>
        <end position="435"/>
    </location>
</feature>
<feature type="compositionally biased region" description="Polar residues" evidence="1">
    <location>
        <begin position="34"/>
        <end position="50"/>
    </location>
</feature>
<evidence type="ECO:0000313" key="2">
    <source>
        <dbReference type="EMBL" id="KAF6805104.1"/>
    </source>
</evidence>
<feature type="compositionally biased region" description="Polar residues" evidence="1">
    <location>
        <begin position="371"/>
        <end position="386"/>
    </location>
</feature>
<feature type="region of interest" description="Disordered" evidence="1">
    <location>
        <begin position="174"/>
        <end position="260"/>
    </location>
</feature>
<feature type="compositionally biased region" description="Pro residues" evidence="1">
    <location>
        <begin position="1"/>
        <end position="21"/>
    </location>
</feature>
<feature type="region of interest" description="Disordered" evidence="1">
    <location>
        <begin position="358"/>
        <end position="435"/>
    </location>
</feature>
<feature type="compositionally biased region" description="Low complexity" evidence="1">
    <location>
        <begin position="193"/>
        <end position="205"/>
    </location>
</feature>
<protein>
    <submittedName>
        <fullName evidence="2">Integral membrane protein</fullName>
    </submittedName>
</protein>
<comment type="caution">
    <text evidence="2">The sequence shown here is derived from an EMBL/GenBank/DDBJ whole genome shotgun (WGS) entry which is preliminary data.</text>
</comment>
<evidence type="ECO:0000256" key="1">
    <source>
        <dbReference type="SAM" id="MobiDB-lite"/>
    </source>
</evidence>
<reference evidence="2 3" key="1">
    <citation type="journal article" date="2020" name="Phytopathology">
        <title>Genome Sequence Resources of Colletotrichum truncatum, C. plurivorum, C. musicola, and C. sojae: Four Species Pathogenic to Soybean (Glycine max).</title>
        <authorList>
            <person name="Rogerio F."/>
            <person name="Boufleur T.R."/>
            <person name="Ciampi-Guillardi M."/>
            <person name="Sukno S.A."/>
            <person name="Thon M.R."/>
            <person name="Massola Junior N.S."/>
            <person name="Baroncelli R."/>
        </authorList>
    </citation>
    <scope>NUCLEOTIDE SEQUENCE [LARGE SCALE GENOMIC DNA]</scope>
    <source>
        <strain evidence="2 3">LFN0009</strain>
    </source>
</reference>
<feature type="compositionally biased region" description="Polar residues" evidence="1">
    <location>
        <begin position="210"/>
        <end position="225"/>
    </location>
</feature>
<dbReference type="AlphaFoldDB" id="A0A8H6J270"/>
<sequence length="1128" mass="123356">MQYFPPPPGPGGAHLPPPPGSAPAATHYYPPPNGQIQYQQASSHQRNSSYGGYAQAPTHQAARPLTPQPPAHYSHPASPQPFHAGTWPQPPHQAPVPHAYPTQQYAPPSTGLYQAPGAAPQMPPPGAYQNAPSQQSSFQPFQNVYSNINNQVLSSVQEIKNKARSKFSQYLMQPGQQSPQFNNYGPSPPQTGSSSRPVSVHSMSHGSPGFQAQPQHRHSQASQYQYGVPHAASPPPVQRASPQQYGQFAPPPQQQVYQHPQAPVRTASYPTYQHSIPHAHASPPPAAMEQHLGPSPASSAMPTPSPSYPASVPTQPTGTRDYFAVPNAQPVGAVSSWPVSQHFQEVQQAQELPLSHGSEAHPVTQRDGHSRATSSVNANQAETSQPRLVRTASGSYRILPQGPDIQPQVPQQTCPQPPQPPAAAGSFTSSHQEPQQVANQGFANISAAVQEEAPPAYVAVETPNVPPTEPPAPQATPSVQPAVQESRADPNVENISSQLGSMTLQQPASNSKPLTLEDEDFHDWKRPVPTITDDGKPSGVIWECPEKRVIDYESDWYHLPDIPDFLVCTRCHERYLSQTPLSPSFERVSRPTGRCRFNVPRITRCLLPEYVRTKDAQPLKAFMSRRLQIQDCHGEGGINGAAGVKWFKVLDERLEGIVACEACYEDAVLGTSFAPHFAPHDQVQPADPTWACDVCLPFLLRTLVKHSRLPQYSWDDWAQSAAKHVKLPKCDGKPVEPASRRWLRLRGGRASGILYCERCYEESLAFTPLGLEFELVDVEPSRTGLGWMDVALGYTNKEPQPMQCSAPSPPVLVATALARSRGDAGVLLEAAEVIAACPPCTETGITDGAWYTLAGFGGCDGYMLCAACHAGYVRAWGLERLFQRVTGLDSSVAYLCSFQRTAPRWLGHMLKMQEGVETGAWARYEGWVHRFSGVPECAKEEQVGGRRWYGWDDCTICPECWLTHCKEVLSAAPAGVAKGLDMEFDGRLVAETRMCCMYSPRMRQKWAEAVDAGGASKLVEFSRQRHGVYVRTVLQVKMLRSMQEMQMMNAMHAGMMSVTYQGIEGMRVVSGTTDGYEHGSAALGWHATDEGATAAAFRDQMSSGMSQANSASTWMRMAQLITEWKEVE</sequence>